<feature type="region of interest" description="Disordered" evidence="1">
    <location>
        <begin position="1"/>
        <end position="119"/>
    </location>
</feature>
<dbReference type="Proteomes" id="UP000729402">
    <property type="component" value="Unassembled WGS sequence"/>
</dbReference>
<feature type="compositionally biased region" description="Basic and acidic residues" evidence="1">
    <location>
        <begin position="68"/>
        <end position="82"/>
    </location>
</feature>
<feature type="compositionally biased region" description="Low complexity" evidence="1">
    <location>
        <begin position="108"/>
        <end position="119"/>
    </location>
</feature>
<evidence type="ECO:0000313" key="3">
    <source>
        <dbReference type="Proteomes" id="UP000729402"/>
    </source>
</evidence>
<gene>
    <name evidence="2" type="ORF">GUJ93_ZPchr0007g3224</name>
</gene>
<organism evidence="2 3">
    <name type="scientific">Zizania palustris</name>
    <name type="common">Northern wild rice</name>
    <dbReference type="NCBI Taxonomy" id="103762"/>
    <lineage>
        <taxon>Eukaryota</taxon>
        <taxon>Viridiplantae</taxon>
        <taxon>Streptophyta</taxon>
        <taxon>Embryophyta</taxon>
        <taxon>Tracheophyta</taxon>
        <taxon>Spermatophyta</taxon>
        <taxon>Magnoliopsida</taxon>
        <taxon>Liliopsida</taxon>
        <taxon>Poales</taxon>
        <taxon>Poaceae</taxon>
        <taxon>BOP clade</taxon>
        <taxon>Oryzoideae</taxon>
        <taxon>Oryzeae</taxon>
        <taxon>Zizaniinae</taxon>
        <taxon>Zizania</taxon>
    </lineage>
</organism>
<evidence type="ECO:0000256" key="1">
    <source>
        <dbReference type="SAM" id="MobiDB-lite"/>
    </source>
</evidence>
<dbReference type="EMBL" id="JAAALK010000282">
    <property type="protein sequence ID" value="KAG8078086.1"/>
    <property type="molecule type" value="Genomic_DNA"/>
</dbReference>
<reference evidence="2" key="2">
    <citation type="submission" date="2021-02" db="EMBL/GenBank/DDBJ databases">
        <authorList>
            <person name="Kimball J.A."/>
            <person name="Haas M.W."/>
            <person name="Macchietto M."/>
            <person name="Kono T."/>
            <person name="Duquette J."/>
            <person name="Shao M."/>
        </authorList>
    </citation>
    <scope>NUCLEOTIDE SEQUENCE</scope>
    <source>
        <tissue evidence="2">Fresh leaf tissue</tissue>
    </source>
</reference>
<name>A0A8J5SK40_ZIZPA</name>
<sequence length="119" mass="12810">MVHGVSGQPARRPVIERSSERHAKITSVPTSETTPAVSPATGGAVEPRRGWSRSRPQPARAHGRKTQGRGDEQERDDAKDWLAARARVISRTGRHTQTEFGGKGKKAGTGSTSTRSSDK</sequence>
<evidence type="ECO:0000313" key="2">
    <source>
        <dbReference type="EMBL" id="KAG8078086.1"/>
    </source>
</evidence>
<feature type="compositionally biased region" description="Basic and acidic residues" evidence="1">
    <location>
        <begin position="13"/>
        <end position="23"/>
    </location>
</feature>
<keyword evidence="3" id="KW-1185">Reference proteome</keyword>
<dbReference type="AlphaFoldDB" id="A0A8J5SK40"/>
<protein>
    <submittedName>
        <fullName evidence="2">Uncharacterized protein</fullName>
    </submittedName>
</protein>
<proteinExistence type="predicted"/>
<comment type="caution">
    <text evidence="2">The sequence shown here is derived from an EMBL/GenBank/DDBJ whole genome shotgun (WGS) entry which is preliminary data.</text>
</comment>
<accession>A0A8J5SK40</accession>
<feature type="compositionally biased region" description="Polar residues" evidence="1">
    <location>
        <begin position="27"/>
        <end position="36"/>
    </location>
</feature>
<reference evidence="2" key="1">
    <citation type="journal article" date="2021" name="bioRxiv">
        <title>Whole Genome Assembly and Annotation of Northern Wild Rice, Zizania palustris L., Supports a Whole Genome Duplication in the Zizania Genus.</title>
        <authorList>
            <person name="Haas M."/>
            <person name="Kono T."/>
            <person name="Macchietto M."/>
            <person name="Millas R."/>
            <person name="McGilp L."/>
            <person name="Shao M."/>
            <person name="Duquette J."/>
            <person name="Hirsch C.N."/>
            <person name="Kimball J."/>
        </authorList>
    </citation>
    <scope>NUCLEOTIDE SEQUENCE</scope>
    <source>
        <tissue evidence="2">Fresh leaf tissue</tissue>
    </source>
</reference>